<dbReference type="GO" id="GO:0050830">
    <property type="term" value="P:defense response to Gram-positive bacterium"/>
    <property type="evidence" value="ECO:0007669"/>
    <property type="project" value="TreeGrafter"/>
</dbReference>
<dbReference type="PANTHER" id="PTHR46838">
    <property type="entry name" value="TUMOR NECROSIS FACTOR RECEPTOR SUPERFAMILY MEMBER 14"/>
    <property type="match status" value="1"/>
</dbReference>
<dbReference type="GO" id="GO:0050829">
    <property type="term" value="P:defense response to Gram-negative bacterium"/>
    <property type="evidence" value="ECO:0007669"/>
    <property type="project" value="TreeGrafter"/>
</dbReference>
<keyword evidence="1" id="KW-1015">Disulfide bond</keyword>
<sequence>MRATLFIYASAFYHFLSVGSACGPSEYKSAYGECCPVCNIGSVVYRDCSEFMSTTCKPCTPGTFMSKPNGLHQCFTCKHCAESQGLYVQSACTTISDAICDVLDGYHCIDYANSQCRHAEKHSVCRPGQETKTPGTKSSDTVCVDCPLGFYSPSGLNCTKWKDCAARNEKQTENGSPVKDVTCKQKPKERLGDLFGSFKKIYRSLFSEVQKAINETFMQEPQQRTPSKR</sequence>
<dbReference type="GO" id="GO:0002720">
    <property type="term" value="P:positive regulation of cytokine production involved in immune response"/>
    <property type="evidence" value="ECO:0007669"/>
    <property type="project" value="TreeGrafter"/>
</dbReference>
<comment type="caution">
    <text evidence="4">The sequence shown here is derived from an EMBL/GenBank/DDBJ whole genome shotgun (WGS) entry which is preliminary data.</text>
</comment>
<feature type="chain" id="PRO_5041704471" description="TNFR-Cys domain-containing protein" evidence="2">
    <location>
        <begin position="22"/>
        <end position="229"/>
    </location>
</feature>
<evidence type="ECO:0000313" key="4">
    <source>
        <dbReference type="EMBL" id="KAK2898507.1"/>
    </source>
</evidence>
<feature type="domain" description="TNFR-Cys" evidence="3">
    <location>
        <begin position="58"/>
        <end position="100"/>
    </location>
</feature>
<dbReference type="GO" id="GO:0046642">
    <property type="term" value="P:negative regulation of alpha-beta T cell proliferation"/>
    <property type="evidence" value="ECO:0007669"/>
    <property type="project" value="TreeGrafter"/>
</dbReference>
<feature type="signal peptide" evidence="2">
    <location>
        <begin position="1"/>
        <end position="21"/>
    </location>
</feature>
<dbReference type="Pfam" id="PF00020">
    <property type="entry name" value="TNFR_c6"/>
    <property type="match status" value="2"/>
</dbReference>
<dbReference type="PANTHER" id="PTHR46838:SF1">
    <property type="entry name" value="TUMOR NECROSIS FACTOR RECEPTOR SUPERFAMILY MEMBER 14"/>
    <property type="match status" value="1"/>
</dbReference>
<evidence type="ECO:0000259" key="3">
    <source>
        <dbReference type="PROSITE" id="PS50050"/>
    </source>
</evidence>
<dbReference type="Gene3D" id="2.10.50.10">
    <property type="entry name" value="Tumor Necrosis Factor Receptor, subunit A, domain 2"/>
    <property type="match status" value="3"/>
</dbReference>
<gene>
    <name evidence="4" type="ORF">Q8A67_009925</name>
</gene>
<evidence type="ECO:0000256" key="1">
    <source>
        <dbReference type="PROSITE-ProRule" id="PRU00206"/>
    </source>
</evidence>
<comment type="caution">
    <text evidence="1">Lacks conserved residue(s) required for the propagation of feature annotation.</text>
</comment>
<dbReference type="SUPFAM" id="SSF57586">
    <property type="entry name" value="TNF receptor-like"/>
    <property type="match status" value="2"/>
</dbReference>
<keyword evidence="2" id="KW-0732">Signal</keyword>
<feature type="repeat" description="TNFR-Cys" evidence="1">
    <location>
        <begin position="58"/>
        <end position="100"/>
    </location>
</feature>
<feature type="disulfide bond" evidence="1">
    <location>
        <begin position="59"/>
        <end position="74"/>
    </location>
</feature>
<dbReference type="PROSITE" id="PS00652">
    <property type="entry name" value="TNFR_NGFR_1"/>
    <property type="match status" value="1"/>
</dbReference>
<evidence type="ECO:0000256" key="2">
    <source>
        <dbReference type="SAM" id="SignalP"/>
    </source>
</evidence>
<proteinExistence type="predicted"/>
<dbReference type="GO" id="GO:2000406">
    <property type="term" value="P:positive regulation of T cell migration"/>
    <property type="evidence" value="ECO:0007669"/>
    <property type="project" value="TreeGrafter"/>
</dbReference>
<protein>
    <recommendedName>
        <fullName evidence="3">TNFR-Cys domain-containing protein</fullName>
    </recommendedName>
</protein>
<dbReference type="Proteomes" id="UP001187343">
    <property type="component" value="Unassembled WGS sequence"/>
</dbReference>
<dbReference type="PROSITE" id="PS50050">
    <property type="entry name" value="TNFR_NGFR_2"/>
    <property type="match status" value="1"/>
</dbReference>
<organism evidence="4 5">
    <name type="scientific">Cirrhinus molitorella</name>
    <name type="common">mud carp</name>
    <dbReference type="NCBI Taxonomy" id="172907"/>
    <lineage>
        <taxon>Eukaryota</taxon>
        <taxon>Metazoa</taxon>
        <taxon>Chordata</taxon>
        <taxon>Craniata</taxon>
        <taxon>Vertebrata</taxon>
        <taxon>Euteleostomi</taxon>
        <taxon>Actinopterygii</taxon>
        <taxon>Neopterygii</taxon>
        <taxon>Teleostei</taxon>
        <taxon>Ostariophysi</taxon>
        <taxon>Cypriniformes</taxon>
        <taxon>Cyprinidae</taxon>
        <taxon>Labeoninae</taxon>
        <taxon>Labeonini</taxon>
        <taxon>Cirrhinus</taxon>
    </lineage>
</organism>
<dbReference type="CDD" id="cd13405">
    <property type="entry name" value="TNFRSF14_teleost"/>
    <property type="match status" value="1"/>
</dbReference>
<dbReference type="PROSITE" id="PS51257">
    <property type="entry name" value="PROKAR_LIPOPROTEIN"/>
    <property type="match status" value="1"/>
</dbReference>
<evidence type="ECO:0000313" key="5">
    <source>
        <dbReference type="Proteomes" id="UP001187343"/>
    </source>
</evidence>
<dbReference type="EMBL" id="JAUYZG010000009">
    <property type="protein sequence ID" value="KAK2898507.1"/>
    <property type="molecule type" value="Genomic_DNA"/>
</dbReference>
<dbReference type="FunFam" id="2.10.50.10:FF:000007">
    <property type="entry name" value="TNF receptor superfamily member 14"/>
    <property type="match status" value="1"/>
</dbReference>
<dbReference type="InterPro" id="IPR001368">
    <property type="entry name" value="TNFR/NGFR_Cys_rich_reg"/>
</dbReference>
<reference evidence="4" key="1">
    <citation type="submission" date="2023-08" db="EMBL/GenBank/DDBJ databases">
        <title>Chromosome-level Genome Assembly of mud carp (Cirrhinus molitorella).</title>
        <authorList>
            <person name="Liu H."/>
        </authorList>
    </citation>
    <scope>NUCLEOTIDE SEQUENCE</scope>
    <source>
        <strain evidence="4">Prfri</strain>
        <tissue evidence="4">Muscle</tissue>
    </source>
</reference>
<dbReference type="GO" id="GO:0009897">
    <property type="term" value="C:external side of plasma membrane"/>
    <property type="evidence" value="ECO:0007669"/>
    <property type="project" value="TreeGrafter"/>
</dbReference>
<dbReference type="AlphaFoldDB" id="A0AA88PVL0"/>
<name>A0AA88PVL0_9TELE</name>
<keyword evidence="5" id="KW-1185">Reference proteome</keyword>
<dbReference type="SMART" id="SM00208">
    <property type="entry name" value="TNFR"/>
    <property type="match status" value="4"/>
</dbReference>
<accession>A0AA88PVL0</accession>